<evidence type="ECO:0000256" key="2">
    <source>
        <dbReference type="ARBA" id="ARBA00022857"/>
    </source>
</evidence>
<evidence type="ECO:0000256" key="1">
    <source>
        <dbReference type="ARBA" id="ARBA00006484"/>
    </source>
</evidence>
<keyword evidence="3" id="KW-0560">Oxidoreductase</keyword>
<dbReference type="GO" id="GO:0050664">
    <property type="term" value="F:oxidoreductase activity, acting on NAD(P)H, oxygen as acceptor"/>
    <property type="evidence" value="ECO:0007669"/>
    <property type="project" value="TreeGrafter"/>
</dbReference>
<dbReference type="PRINTS" id="PR00081">
    <property type="entry name" value="GDHRDH"/>
</dbReference>
<keyword evidence="2" id="KW-0521">NADP</keyword>
<dbReference type="Gene3D" id="3.40.50.720">
    <property type="entry name" value="NAD(P)-binding Rossmann-like Domain"/>
    <property type="match status" value="1"/>
</dbReference>
<dbReference type="PANTHER" id="PTHR43008">
    <property type="entry name" value="BENZIL REDUCTASE"/>
    <property type="match status" value="1"/>
</dbReference>
<accession>A0AAV9G8D3</accession>
<dbReference type="InterPro" id="IPR036291">
    <property type="entry name" value="NAD(P)-bd_dom_sf"/>
</dbReference>
<evidence type="ECO:0000313" key="4">
    <source>
        <dbReference type="EMBL" id="KAK4444102.1"/>
    </source>
</evidence>
<dbReference type="SUPFAM" id="SSF51735">
    <property type="entry name" value="NAD(P)-binding Rossmann-fold domains"/>
    <property type="match status" value="1"/>
</dbReference>
<dbReference type="GO" id="GO:0016616">
    <property type="term" value="F:oxidoreductase activity, acting on the CH-OH group of donors, NAD or NADP as acceptor"/>
    <property type="evidence" value="ECO:0007669"/>
    <property type="project" value="UniProtKB-ARBA"/>
</dbReference>
<dbReference type="Pfam" id="PF13561">
    <property type="entry name" value="adh_short_C2"/>
    <property type="match status" value="1"/>
</dbReference>
<dbReference type="PANTHER" id="PTHR43008:SF4">
    <property type="entry name" value="CHAIN DEHYDROGENASE, PUTATIVE (AFU_ORTHOLOGUE AFUA_4G08710)-RELATED"/>
    <property type="match status" value="1"/>
</dbReference>
<dbReference type="FunFam" id="3.40.50.720:FF:000245">
    <property type="entry name" value="Short chain dehydrogenase, putative"/>
    <property type="match status" value="1"/>
</dbReference>
<organism evidence="4 5">
    <name type="scientific">Podospora aff. communis PSN243</name>
    <dbReference type="NCBI Taxonomy" id="3040156"/>
    <lineage>
        <taxon>Eukaryota</taxon>
        <taxon>Fungi</taxon>
        <taxon>Dikarya</taxon>
        <taxon>Ascomycota</taxon>
        <taxon>Pezizomycotina</taxon>
        <taxon>Sordariomycetes</taxon>
        <taxon>Sordariomycetidae</taxon>
        <taxon>Sordariales</taxon>
        <taxon>Podosporaceae</taxon>
        <taxon>Podospora</taxon>
    </lineage>
</organism>
<dbReference type="Proteomes" id="UP001321760">
    <property type="component" value="Unassembled WGS sequence"/>
</dbReference>
<keyword evidence="5" id="KW-1185">Reference proteome</keyword>
<dbReference type="AlphaFoldDB" id="A0AAV9G8D3"/>
<evidence type="ECO:0000256" key="3">
    <source>
        <dbReference type="ARBA" id="ARBA00023002"/>
    </source>
</evidence>
<reference evidence="4" key="1">
    <citation type="journal article" date="2023" name="Mol. Phylogenet. Evol.">
        <title>Genome-scale phylogeny and comparative genomics of the fungal order Sordariales.</title>
        <authorList>
            <person name="Hensen N."/>
            <person name="Bonometti L."/>
            <person name="Westerberg I."/>
            <person name="Brannstrom I.O."/>
            <person name="Guillou S."/>
            <person name="Cros-Aarteil S."/>
            <person name="Calhoun S."/>
            <person name="Haridas S."/>
            <person name="Kuo A."/>
            <person name="Mondo S."/>
            <person name="Pangilinan J."/>
            <person name="Riley R."/>
            <person name="LaButti K."/>
            <person name="Andreopoulos B."/>
            <person name="Lipzen A."/>
            <person name="Chen C."/>
            <person name="Yan M."/>
            <person name="Daum C."/>
            <person name="Ng V."/>
            <person name="Clum A."/>
            <person name="Steindorff A."/>
            <person name="Ohm R.A."/>
            <person name="Martin F."/>
            <person name="Silar P."/>
            <person name="Natvig D.O."/>
            <person name="Lalanne C."/>
            <person name="Gautier V."/>
            <person name="Ament-Velasquez S.L."/>
            <person name="Kruys A."/>
            <person name="Hutchinson M.I."/>
            <person name="Powell A.J."/>
            <person name="Barry K."/>
            <person name="Miller A.N."/>
            <person name="Grigoriev I.V."/>
            <person name="Debuchy R."/>
            <person name="Gladieux P."/>
            <person name="Hiltunen Thoren M."/>
            <person name="Johannesson H."/>
        </authorList>
    </citation>
    <scope>NUCLEOTIDE SEQUENCE</scope>
    <source>
        <strain evidence="4">PSN243</strain>
    </source>
</reference>
<reference evidence="4" key="2">
    <citation type="submission" date="2023-05" db="EMBL/GenBank/DDBJ databases">
        <authorList>
            <consortium name="Lawrence Berkeley National Laboratory"/>
            <person name="Steindorff A."/>
            <person name="Hensen N."/>
            <person name="Bonometti L."/>
            <person name="Westerberg I."/>
            <person name="Brannstrom I.O."/>
            <person name="Guillou S."/>
            <person name="Cros-Aarteil S."/>
            <person name="Calhoun S."/>
            <person name="Haridas S."/>
            <person name="Kuo A."/>
            <person name="Mondo S."/>
            <person name="Pangilinan J."/>
            <person name="Riley R."/>
            <person name="Labutti K."/>
            <person name="Andreopoulos B."/>
            <person name="Lipzen A."/>
            <person name="Chen C."/>
            <person name="Yanf M."/>
            <person name="Daum C."/>
            <person name="Ng V."/>
            <person name="Clum A."/>
            <person name="Ohm R."/>
            <person name="Martin F."/>
            <person name="Silar P."/>
            <person name="Natvig D."/>
            <person name="Lalanne C."/>
            <person name="Gautier V."/>
            <person name="Ament-Velasquez S.L."/>
            <person name="Kruys A."/>
            <person name="Hutchinson M.I."/>
            <person name="Powell A.J."/>
            <person name="Barry K."/>
            <person name="Miller A.N."/>
            <person name="Grigoriev I.V."/>
            <person name="Debuchy R."/>
            <person name="Gladieux P."/>
            <person name="Thoren M.H."/>
            <person name="Johannesson H."/>
        </authorList>
    </citation>
    <scope>NUCLEOTIDE SEQUENCE</scope>
    <source>
        <strain evidence="4">PSN243</strain>
    </source>
</reference>
<name>A0AAV9G8D3_9PEZI</name>
<gene>
    <name evidence="4" type="ORF">QBC34DRAFT_196059</name>
</gene>
<dbReference type="PRINTS" id="PR00080">
    <property type="entry name" value="SDRFAMILY"/>
</dbReference>
<proteinExistence type="inferred from homology"/>
<sequence>MIGLLPRATGSILPRGLARAGPGHLNGFLPRAARSVAPITRPIAAVSLVHSRPFHESPKHLSATPPSRGRLLPEFSLEGKVIIVSGGGRGVGLTQAEGLLEAGAVVHALDILPEPDNNSDFARVASRAKNELGTSLTYHRVNVRDEKTLNEIVGAIASETGHIDGLIAAAGIQQETSALEYSAADADKMLGVNVTGVFMTAQAVARQMIERKQKGSLVLIASMSGTVANRGLICPAYNASKAAVIQLARNLAAEWGEHGIRVNTLSPGYIVTAMTAGLFEAFPERRTAWPDANMLKRLSYPEEYRGAAIFLLSDASSFMTGADLRIDGGHCAW</sequence>
<comment type="caution">
    <text evidence="4">The sequence shown here is derived from an EMBL/GenBank/DDBJ whole genome shotgun (WGS) entry which is preliminary data.</text>
</comment>
<dbReference type="InterPro" id="IPR002347">
    <property type="entry name" value="SDR_fam"/>
</dbReference>
<dbReference type="EMBL" id="MU865982">
    <property type="protein sequence ID" value="KAK4444102.1"/>
    <property type="molecule type" value="Genomic_DNA"/>
</dbReference>
<evidence type="ECO:0000313" key="5">
    <source>
        <dbReference type="Proteomes" id="UP001321760"/>
    </source>
</evidence>
<comment type="similarity">
    <text evidence="1">Belongs to the short-chain dehydrogenases/reductases (SDR) family.</text>
</comment>
<dbReference type="PROSITE" id="PS00061">
    <property type="entry name" value="ADH_SHORT"/>
    <property type="match status" value="1"/>
</dbReference>
<protein>
    <submittedName>
        <fullName evidence="4">Uncharacterized protein</fullName>
    </submittedName>
</protein>
<dbReference type="InterPro" id="IPR020904">
    <property type="entry name" value="Sc_DH/Rdtase_CS"/>
</dbReference>